<dbReference type="AlphaFoldDB" id="A0A1I7XR58"/>
<evidence type="ECO:0000313" key="1">
    <source>
        <dbReference type="Proteomes" id="UP000095283"/>
    </source>
</evidence>
<accession>A0A1I7XR58</accession>
<protein>
    <submittedName>
        <fullName evidence="2">Plexin_cytopl domain-containing protein</fullName>
    </submittedName>
</protein>
<evidence type="ECO:0000313" key="2">
    <source>
        <dbReference type="WBParaSite" id="Hba_19819"/>
    </source>
</evidence>
<keyword evidence="1" id="KW-1185">Reference proteome</keyword>
<dbReference type="WBParaSite" id="Hba_19819">
    <property type="protein sequence ID" value="Hba_19819"/>
    <property type="gene ID" value="Hba_19819"/>
</dbReference>
<reference evidence="2" key="1">
    <citation type="submission" date="2016-11" db="UniProtKB">
        <authorList>
            <consortium name="WormBaseParasite"/>
        </authorList>
    </citation>
    <scope>IDENTIFICATION</scope>
</reference>
<name>A0A1I7XR58_HETBA</name>
<proteinExistence type="predicted"/>
<sequence>MDAGNTLFSQIILAVKEKFSKARYNADRMTFSLDVTSDVLEHHSPRAPDQTALGGNLHDGLAPKLPVTLASEYGKCVLSETRTYDNYISKVVSVKLVHNGNYR</sequence>
<organism evidence="1 2">
    <name type="scientific">Heterorhabditis bacteriophora</name>
    <name type="common">Entomopathogenic nematode worm</name>
    <dbReference type="NCBI Taxonomy" id="37862"/>
    <lineage>
        <taxon>Eukaryota</taxon>
        <taxon>Metazoa</taxon>
        <taxon>Ecdysozoa</taxon>
        <taxon>Nematoda</taxon>
        <taxon>Chromadorea</taxon>
        <taxon>Rhabditida</taxon>
        <taxon>Rhabditina</taxon>
        <taxon>Rhabditomorpha</taxon>
        <taxon>Strongyloidea</taxon>
        <taxon>Heterorhabditidae</taxon>
        <taxon>Heterorhabditis</taxon>
    </lineage>
</organism>
<dbReference type="Proteomes" id="UP000095283">
    <property type="component" value="Unplaced"/>
</dbReference>